<proteinExistence type="predicted"/>
<organism evidence="1 2">
    <name type="scientific">Heligmosomoides polygyrus</name>
    <name type="common">Parasitic roundworm</name>
    <dbReference type="NCBI Taxonomy" id="6339"/>
    <lineage>
        <taxon>Eukaryota</taxon>
        <taxon>Metazoa</taxon>
        <taxon>Ecdysozoa</taxon>
        <taxon>Nematoda</taxon>
        <taxon>Chromadorea</taxon>
        <taxon>Rhabditida</taxon>
        <taxon>Rhabditina</taxon>
        <taxon>Rhabditomorpha</taxon>
        <taxon>Strongyloidea</taxon>
        <taxon>Heligmosomidae</taxon>
        <taxon>Heligmosomoides</taxon>
    </lineage>
</organism>
<evidence type="ECO:0000313" key="1">
    <source>
        <dbReference type="Proteomes" id="UP000050761"/>
    </source>
</evidence>
<reference evidence="2" key="1">
    <citation type="submission" date="2019-09" db="UniProtKB">
        <authorList>
            <consortium name="WormBaseParasite"/>
        </authorList>
    </citation>
    <scope>IDENTIFICATION</scope>
</reference>
<sequence length="86" mass="9211">LANIFDMDTYVLNVPDSAALGGAMLARYGGLFGCCTASVVAHSEGACSLIQGSWFEFRPCQPRLSPLEVAGIGTRPDWKGQKHHDT</sequence>
<dbReference type="WBParaSite" id="HPBE_0000140401-mRNA-1">
    <property type="protein sequence ID" value="HPBE_0000140401-mRNA-1"/>
    <property type="gene ID" value="HPBE_0000140401"/>
</dbReference>
<accession>A0A183F5G2</accession>
<dbReference type="Proteomes" id="UP000050761">
    <property type="component" value="Unassembled WGS sequence"/>
</dbReference>
<keyword evidence="1" id="KW-1185">Reference proteome</keyword>
<name>A0A183F5G2_HELPZ</name>
<protein>
    <submittedName>
        <fullName evidence="2">Diaminopimelate decarboxylase</fullName>
    </submittedName>
</protein>
<evidence type="ECO:0000313" key="2">
    <source>
        <dbReference type="WBParaSite" id="HPBE_0000140401-mRNA-1"/>
    </source>
</evidence>
<dbReference type="AlphaFoldDB" id="A0A183F5G2"/>